<keyword evidence="1" id="KW-0472">Membrane</keyword>
<evidence type="ECO:0000256" key="1">
    <source>
        <dbReference type="SAM" id="Phobius"/>
    </source>
</evidence>
<keyword evidence="1" id="KW-1133">Transmembrane helix</keyword>
<dbReference type="Proteomes" id="UP000541425">
    <property type="component" value="Unassembled WGS sequence"/>
</dbReference>
<evidence type="ECO:0000313" key="2">
    <source>
        <dbReference type="EMBL" id="MBB3702724.1"/>
    </source>
</evidence>
<gene>
    <name evidence="2" type="ORF">FHS60_001193</name>
</gene>
<dbReference type="AlphaFoldDB" id="A0A7W5UWE2"/>
<feature type="transmembrane region" description="Helical" evidence="1">
    <location>
        <begin position="26"/>
        <end position="45"/>
    </location>
</feature>
<reference evidence="2 3" key="1">
    <citation type="submission" date="2020-08" db="EMBL/GenBank/DDBJ databases">
        <title>Genomic Encyclopedia of Type Strains, Phase IV (KMG-IV): sequencing the most valuable type-strain genomes for metagenomic binning, comparative biology and taxonomic classification.</title>
        <authorList>
            <person name="Goeker M."/>
        </authorList>
    </citation>
    <scope>NUCLEOTIDE SEQUENCE [LARGE SCALE GENOMIC DNA]</scope>
    <source>
        <strain evidence="2 3">DSM 22548</strain>
    </source>
</reference>
<protein>
    <submittedName>
        <fullName evidence="2">Uncharacterized protein</fullName>
    </submittedName>
</protein>
<proteinExistence type="predicted"/>
<accession>A0A7W5UWE2</accession>
<keyword evidence="1" id="KW-0812">Transmembrane</keyword>
<sequence length="68" mass="7667">MNPQKCSIFTIVAGGIRKFLKKRIEVRLKGIVLFVFFLIVSTGAIRLPADAIRKLTDSLIVFTDRALF</sequence>
<organism evidence="2 3">
    <name type="scientific">Alloprevotella rava</name>
    <dbReference type="NCBI Taxonomy" id="671218"/>
    <lineage>
        <taxon>Bacteria</taxon>
        <taxon>Pseudomonadati</taxon>
        <taxon>Bacteroidota</taxon>
        <taxon>Bacteroidia</taxon>
        <taxon>Bacteroidales</taxon>
        <taxon>Prevotellaceae</taxon>
        <taxon>Alloprevotella</taxon>
    </lineage>
</organism>
<comment type="caution">
    <text evidence="2">The sequence shown here is derived from an EMBL/GenBank/DDBJ whole genome shotgun (WGS) entry which is preliminary data.</text>
</comment>
<dbReference type="EMBL" id="JACICA010000005">
    <property type="protein sequence ID" value="MBB3702724.1"/>
    <property type="molecule type" value="Genomic_DNA"/>
</dbReference>
<evidence type="ECO:0000313" key="3">
    <source>
        <dbReference type="Proteomes" id="UP000541425"/>
    </source>
</evidence>
<name>A0A7W5UWE2_9BACT</name>